<proteinExistence type="predicted"/>
<accession>A0AC34FG84</accession>
<organism evidence="1 2">
    <name type="scientific">Panagrolaimus sp. ES5</name>
    <dbReference type="NCBI Taxonomy" id="591445"/>
    <lineage>
        <taxon>Eukaryota</taxon>
        <taxon>Metazoa</taxon>
        <taxon>Ecdysozoa</taxon>
        <taxon>Nematoda</taxon>
        <taxon>Chromadorea</taxon>
        <taxon>Rhabditida</taxon>
        <taxon>Tylenchina</taxon>
        <taxon>Panagrolaimomorpha</taxon>
        <taxon>Panagrolaimoidea</taxon>
        <taxon>Panagrolaimidae</taxon>
        <taxon>Panagrolaimus</taxon>
    </lineage>
</organism>
<evidence type="ECO:0000313" key="1">
    <source>
        <dbReference type="Proteomes" id="UP000887579"/>
    </source>
</evidence>
<dbReference type="Proteomes" id="UP000887579">
    <property type="component" value="Unplaced"/>
</dbReference>
<evidence type="ECO:0000313" key="2">
    <source>
        <dbReference type="WBParaSite" id="ES5_v2.g16339.t1"/>
    </source>
</evidence>
<sequence length="155" mass="17800">MYEIHRIAAVTKLSDYTHSIDLQAKKDSYSWNKSNKHLASDPLNLNQESEAQHEFKKSKSSSKNSTLSLHIAAYENSVDYDTADSNDGKTEDSKSKNQKANSMKKWEASKQVFTGLISFNENSFEFTRQQEDQSNHSEVMQFKASQRLRNPNEEN</sequence>
<name>A0AC34FG84_9BILA</name>
<reference evidence="2" key="1">
    <citation type="submission" date="2022-11" db="UniProtKB">
        <authorList>
            <consortium name="WormBaseParasite"/>
        </authorList>
    </citation>
    <scope>IDENTIFICATION</scope>
</reference>
<protein>
    <submittedName>
        <fullName evidence="2">Uncharacterized protein</fullName>
    </submittedName>
</protein>
<dbReference type="WBParaSite" id="ES5_v2.g16339.t1">
    <property type="protein sequence ID" value="ES5_v2.g16339.t1"/>
    <property type="gene ID" value="ES5_v2.g16339"/>
</dbReference>